<organism evidence="3 4">
    <name type="scientific">Simiaoa sunii</name>
    <dbReference type="NCBI Taxonomy" id="2763672"/>
    <lineage>
        <taxon>Bacteria</taxon>
        <taxon>Bacillati</taxon>
        <taxon>Bacillota</taxon>
        <taxon>Clostridia</taxon>
        <taxon>Lachnospirales</taxon>
        <taxon>Lachnospiraceae</taxon>
        <taxon>Simiaoa</taxon>
    </lineage>
</organism>
<feature type="transmembrane region" description="Helical" evidence="2">
    <location>
        <begin position="51"/>
        <end position="76"/>
    </location>
</feature>
<dbReference type="KEGG" id="ssun:H9Q77_04855"/>
<dbReference type="Proteomes" id="UP000515981">
    <property type="component" value="Chromosome"/>
</dbReference>
<dbReference type="RefSeq" id="WP_249326680.1">
    <property type="nucleotide sequence ID" value="NZ_CP060633.1"/>
</dbReference>
<evidence type="ECO:0000256" key="1">
    <source>
        <dbReference type="SAM" id="MobiDB-lite"/>
    </source>
</evidence>
<keyword evidence="2" id="KW-0472">Membrane</keyword>
<feature type="compositionally biased region" description="Acidic residues" evidence="1">
    <location>
        <begin position="151"/>
        <end position="164"/>
    </location>
</feature>
<evidence type="ECO:0000313" key="4">
    <source>
        <dbReference type="Proteomes" id="UP000515981"/>
    </source>
</evidence>
<proteinExistence type="predicted"/>
<sequence>MDYYKGKEFMSRVVVQKAHQQPKAAAPASRPTKDYTAYNKKRARSKKIEKTVLTIFCLIMAALSLVAIFTGAYSIWQIDNRPDNGYYTYEDQNYYYYHGNWYEWENDSWRYAPDESWMESDYESYYDSYSYDSDAEYEDFEDSSYYTPYEYSDDNNDSWDDDSWDSGWDSNDSWDSGYDDWGSDW</sequence>
<keyword evidence="4" id="KW-1185">Reference proteome</keyword>
<name>A0A7G9FY12_9FIRM</name>
<accession>A0A7G9FY12</accession>
<gene>
    <name evidence="3" type="ORF">H9Q77_04855</name>
</gene>
<keyword evidence="2" id="KW-1133">Transmembrane helix</keyword>
<keyword evidence="2" id="KW-0812">Transmembrane</keyword>
<protein>
    <submittedName>
        <fullName evidence="3">Uncharacterized protein</fullName>
    </submittedName>
</protein>
<evidence type="ECO:0000256" key="2">
    <source>
        <dbReference type="SAM" id="Phobius"/>
    </source>
</evidence>
<evidence type="ECO:0000313" key="3">
    <source>
        <dbReference type="EMBL" id="QNM03444.1"/>
    </source>
</evidence>
<feature type="region of interest" description="Disordered" evidence="1">
    <location>
        <begin position="145"/>
        <end position="185"/>
    </location>
</feature>
<reference evidence="3 4" key="1">
    <citation type="submission" date="2020-08" db="EMBL/GenBank/DDBJ databases">
        <authorList>
            <person name="Liu C."/>
            <person name="Sun Q."/>
        </authorList>
    </citation>
    <scope>NUCLEOTIDE SEQUENCE [LARGE SCALE GENOMIC DNA]</scope>
    <source>
        <strain evidence="3 4">NSJ-8</strain>
    </source>
</reference>
<dbReference type="AlphaFoldDB" id="A0A7G9FY12"/>
<feature type="compositionally biased region" description="Low complexity" evidence="1">
    <location>
        <begin position="165"/>
        <end position="176"/>
    </location>
</feature>
<dbReference type="EMBL" id="CP060633">
    <property type="protein sequence ID" value="QNM03444.1"/>
    <property type="molecule type" value="Genomic_DNA"/>
</dbReference>